<evidence type="ECO:0000313" key="8">
    <source>
        <dbReference type="Proteomes" id="UP000186922"/>
    </source>
</evidence>
<dbReference type="PANTHER" id="PTHR19878:SF8">
    <property type="entry name" value="AUTOPHAGY-RELATED 16, ISOFORM F"/>
    <property type="match status" value="1"/>
</dbReference>
<evidence type="ECO:0000256" key="3">
    <source>
        <dbReference type="ARBA" id="ARBA00022737"/>
    </source>
</evidence>
<dbReference type="PRINTS" id="PR00320">
    <property type="entry name" value="GPROTEINBRPT"/>
</dbReference>
<dbReference type="GO" id="GO:0000045">
    <property type="term" value="P:autophagosome assembly"/>
    <property type="evidence" value="ECO:0007669"/>
    <property type="project" value="InterPro"/>
</dbReference>
<sequence>MLSPSKLSPTSPTVGDFDWKFEILKQLHRRNATESVCFKPVFEAYGKLFDYSDSLKTQTAHLNLQVEKLKEDIIRGGGNGANGGSLERVGLLEQKVYKLQEELTEMHRRKGENAQQIVDLKNVLQDKEIALLEKERRIQDQDATIYGMKQALKQSEAAVLELERSNQLMKDEQQALHMAYCSLEEKFRKMANENQELIDRWLKQKAAEVERMNAETENMSKLKQRSLQKDILEAAKDQVAINIDKLLNHDDLPMPPICCVVIPSTARQKMDAHDGEVNAVRWSASGRYFATGGSDRKVKLWELSPSGLPEVKGTLTGSNAAVMSVEFDSAESLIVASSNDFAARVWTISDQRLRHTLTGHSGKILACKFFSGSNRVVSGSHDRTLKLWDLRSRACTQTIFAGSSCNDLVCYGSQNIISGHFDKKIRFWDTRTENAVNEILLFGRITSLDLSPDSLYLLACSRDDTLKVIDIRNNQVTVTLHAEGFKIGCDWCRAVFSPDGQYVMAGSNDGVLYVWNLVTGRHDNVEKVLKEGHKDTITACSWHPQGNQLLSCDKNKKVVLWSDM</sequence>
<accession>A0A1D1UXG2</accession>
<dbReference type="GO" id="GO:0034045">
    <property type="term" value="C:phagophore assembly site membrane"/>
    <property type="evidence" value="ECO:0007669"/>
    <property type="project" value="TreeGrafter"/>
</dbReference>
<dbReference type="OrthoDB" id="6262491at2759"/>
<comment type="caution">
    <text evidence="7">The sequence shown here is derived from an EMBL/GenBank/DDBJ whole genome shotgun (WGS) entry which is preliminary data.</text>
</comment>
<dbReference type="InterPro" id="IPR036322">
    <property type="entry name" value="WD40_repeat_dom_sf"/>
</dbReference>
<evidence type="ECO:0000256" key="5">
    <source>
        <dbReference type="SAM" id="Coils"/>
    </source>
</evidence>
<dbReference type="InterPro" id="IPR020472">
    <property type="entry name" value="WD40_PAC1"/>
</dbReference>
<name>A0A1D1UXG2_RAMVA</name>
<dbReference type="SUPFAM" id="SSF50978">
    <property type="entry name" value="WD40 repeat-like"/>
    <property type="match status" value="1"/>
</dbReference>
<dbReference type="PANTHER" id="PTHR19878">
    <property type="entry name" value="AUTOPHAGY PROTEIN 16-LIKE"/>
    <property type="match status" value="1"/>
</dbReference>
<dbReference type="Proteomes" id="UP000186922">
    <property type="component" value="Unassembled WGS sequence"/>
</dbReference>
<dbReference type="PROSITE" id="PS50294">
    <property type="entry name" value="WD_REPEATS_REGION"/>
    <property type="match status" value="4"/>
</dbReference>
<evidence type="ECO:0000256" key="4">
    <source>
        <dbReference type="PROSITE-ProRule" id="PRU00221"/>
    </source>
</evidence>
<feature type="repeat" description="WD" evidence="4">
    <location>
        <begin position="496"/>
        <end position="525"/>
    </location>
</feature>
<gene>
    <name evidence="7" type="primary">RvY_04122-1</name>
    <name evidence="7" type="synonym">RvY_04122.1</name>
    <name evidence="7" type="ORF">RvY_04122</name>
</gene>
<dbReference type="GO" id="GO:0034274">
    <property type="term" value="C:Atg12-Atg5-Atg16 complex"/>
    <property type="evidence" value="ECO:0007669"/>
    <property type="project" value="TreeGrafter"/>
</dbReference>
<feature type="repeat" description="WD" evidence="4">
    <location>
        <begin position="270"/>
        <end position="304"/>
    </location>
</feature>
<dbReference type="Pfam" id="PF08614">
    <property type="entry name" value="ATG16"/>
    <property type="match status" value="1"/>
</dbReference>
<evidence type="ECO:0000256" key="1">
    <source>
        <dbReference type="ARBA" id="ARBA00009271"/>
    </source>
</evidence>
<dbReference type="AlphaFoldDB" id="A0A1D1UXG2"/>
<feature type="repeat" description="WD" evidence="4">
    <location>
        <begin position="416"/>
        <end position="438"/>
    </location>
</feature>
<dbReference type="EMBL" id="BDGG01000002">
    <property type="protein sequence ID" value="GAU91967.1"/>
    <property type="molecule type" value="Genomic_DNA"/>
</dbReference>
<feature type="repeat" description="WD" evidence="4">
    <location>
        <begin position="315"/>
        <end position="356"/>
    </location>
</feature>
<comment type="similarity">
    <text evidence="1">Belongs to the WD repeat ATG16 family.</text>
</comment>
<dbReference type="PROSITE" id="PS00678">
    <property type="entry name" value="WD_REPEATS_1"/>
    <property type="match status" value="2"/>
</dbReference>
<evidence type="ECO:0000256" key="2">
    <source>
        <dbReference type="ARBA" id="ARBA00022574"/>
    </source>
</evidence>
<organism evidence="7 8">
    <name type="scientific">Ramazzottius varieornatus</name>
    <name type="common">Water bear</name>
    <name type="synonym">Tardigrade</name>
    <dbReference type="NCBI Taxonomy" id="947166"/>
    <lineage>
        <taxon>Eukaryota</taxon>
        <taxon>Metazoa</taxon>
        <taxon>Ecdysozoa</taxon>
        <taxon>Tardigrada</taxon>
        <taxon>Eutardigrada</taxon>
        <taxon>Parachela</taxon>
        <taxon>Hypsibioidea</taxon>
        <taxon>Ramazzottiidae</taxon>
        <taxon>Ramazzottius</taxon>
    </lineage>
</organism>
<feature type="coiled-coil region" evidence="5">
    <location>
        <begin position="117"/>
        <end position="172"/>
    </location>
</feature>
<feature type="domain" description="Autophagy-related protein 16" evidence="6">
    <location>
        <begin position="22"/>
        <end position="213"/>
    </location>
</feature>
<dbReference type="GO" id="GO:0043495">
    <property type="term" value="F:protein-membrane adaptor activity"/>
    <property type="evidence" value="ECO:0007669"/>
    <property type="project" value="TreeGrafter"/>
</dbReference>
<dbReference type="Pfam" id="PF00400">
    <property type="entry name" value="WD40"/>
    <property type="match status" value="6"/>
</dbReference>
<keyword evidence="2 4" id="KW-0853">WD repeat</keyword>
<proteinExistence type="inferred from homology"/>
<dbReference type="InterPro" id="IPR019775">
    <property type="entry name" value="WD40_repeat_CS"/>
</dbReference>
<dbReference type="GO" id="GO:0000421">
    <property type="term" value="C:autophagosome membrane"/>
    <property type="evidence" value="ECO:0007669"/>
    <property type="project" value="TreeGrafter"/>
</dbReference>
<dbReference type="InterPro" id="IPR015943">
    <property type="entry name" value="WD40/YVTN_repeat-like_dom_sf"/>
</dbReference>
<dbReference type="InterPro" id="IPR013923">
    <property type="entry name" value="Autophagy-rel_prot_16_dom"/>
</dbReference>
<feature type="repeat" description="WD" evidence="4">
    <location>
        <begin position="530"/>
        <end position="564"/>
    </location>
</feature>
<dbReference type="SMART" id="SM00320">
    <property type="entry name" value="WD40"/>
    <property type="match status" value="7"/>
</dbReference>
<protein>
    <recommendedName>
        <fullName evidence="6">Autophagy-related protein 16 domain-containing protein</fullName>
    </recommendedName>
</protein>
<keyword evidence="5" id="KW-0175">Coiled coil</keyword>
<dbReference type="InterPro" id="IPR045160">
    <property type="entry name" value="ATG16"/>
</dbReference>
<reference evidence="7 8" key="1">
    <citation type="journal article" date="2016" name="Nat. Commun.">
        <title>Extremotolerant tardigrade genome and improved radiotolerance of human cultured cells by tardigrade-unique protein.</title>
        <authorList>
            <person name="Hashimoto T."/>
            <person name="Horikawa D.D."/>
            <person name="Saito Y."/>
            <person name="Kuwahara H."/>
            <person name="Kozuka-Hata H."/>
            <person name="Shin-I T."/>
            <person name="Minakuchi Y."/>
            <person name="Ohishi K."/>
            <person name="Motoyama A."/>
            <person name="Aizu T."/>
            <person name="Enomoto A."/>
            <person name="Kondo K."/>
            <person name="Tanaka S."/>
            <person name="Hara Y."/>
            <person name="Koshikawa S."/>
            <person name="Sagara H."/>
            <person name="Miura T."/>
            <person name="Yokobori S."/>
            <person name="Miyagawa K."/>
            <person name="Suzuki Y."/>
            <person name="Kubo T."/>
            <person name="Oyama M."/>
            <person name="Kohara Y."/>
            <person name="Fujiyama A."/>
            <person name="Arakawa K."/>
            <person name="Katayama T."/>
            <person name="Toyoda A."/>
            <person name="Kunieda T."/>
        </authorList>
    </citation>
    <scope>NUCLEOTIDE SEQUENCE [LARGE SCALE GENOMIC DNA]</scope>
    <source>
        <strain evidence="7 8">YOKOZUNA-1</strain>
    </source>
</reference>
<dbReference type="InterPro" id="IPR001680">
    <property type="entry name" value="WD40_rpt"/>
</dbReference>
<evidence type="ECO:0000259" key="6">
    <source>
        <dbReference type="Pfam" id="PF08614"/>
    </source>
</evidence>
<dbReference type="PROSITE" id="PS50082">
    <property type="entry name" value="WD_REPEATS_2"/>
    <property type="match status" value="6"/>
</dbReference>
<feature type="repeat" description="WD" evidence="4">
    <location>
        <begin position="357"/>
        <end position="398"/>
    </location>
</feature>
<dbReference type="CDD" id="cd00200">
    <property type="entry name" value="WD40"/>
    <property type="match status" value="1"/>
</dbReference>
<dbReference type="STRING" id="947166.A0A1D1UXG2"/>
<dbReference type="CDD" id="cd22887">
    <property type="entry name" value="Atg16_CCD"/>
    <property type="match status" value="1"/>
</dbReference>
<evidence type="ECO:0000313" key="7">
    <source>
        <dbReference type="EMBL" id="GAU91967.1"/>
    </source>
</evidence>
<dbReference type="Gene3D" id="2.130.10.10">
    <property type="entry name" value="YVTN repeat-like/Quinoprotein amine dehydrogenase"/>
    <property type="match status" value="2"/>
</dbReference>
<keyword evidence="8" id="KW-1185">Reference proteome</keyword>
<keyword evidence="3" id="KW-0677">Repeat</keyword>